<reference evidence="2" key="2">
    <citation type="journal article" date="2021" name="PeerJ">
        <title>Extensive microbial diversity within the chicken gut microbiome revealed by metagenomics and culture.</title>
        <authorList>
            <person name="Gilroy R."/>
            <person name="Ravi A."/>
            <person name="Getino M."/>
            <person name="Pursley I."/>
            <person name="Horton D.L."/>
            <person name="Alikhan N.F."/>
            <person name="Baker D."/>
            <person name="Gharbi K."/>
            <person name="Hall N."/>
            <person name="Watson M."/>
            <person name="Adriaenssens E.M."/>
            <person name="Foster-Nyarko E."/>
            <person name="Jarju S."/>
            <person name="Secka A."/>
            <person name="Antonio M."/>
            <person name="Oren A."/>
            <person name="Chaudhuri R.R."/>
            <person name="La Ragione R."/>
            <person name="Hildebrand F."/>
            <person name="Pallen M.J."/>
        </authorList>
    </citation>
    <scope>NUCLEOTIDE SEQUENCE</scope>
    <source>
        <strain evidence="2">ChiGjej3B3-5194</strain>
    </source>
</reference>
<keyword evidence="1" id="KW-0472">Membrane</keyword>
<keyword evidence="1" id="KW-1133">Transmembrane helix</keyword>
<name>A0A9D1FHD5_9PROT</name>
<keyword evidence="1" id="KW-0812">Transmembrane</keyword>
<dbReference type="AlphaFoldDB" id="A0A9D1FHD5"/>
<evidence type="ECO:0000256" key="1">
    <source>
        <dbReference type="SAM" id="Phobius"/>
    </source>
</evidence>
<evidence type="ECO:0000313" key="3">
    <source>
        <dbReference type="Proteomes" id="UP000886742"/>
    </source>
</evidence>
<reference evidence="2" key="1">
    <citation type="submission" date="2020-10" db="EMBL/GenBank/DDBJ databases">
        <authorList>
            <person name="Gilroy R."/>
        </authorList>
    </citation>
    <scope>NUCLEOTIDE SEQUENCE</scope>
    <source>
        <strain evidence="2">ChiGjej3B3-5194</strain>
    </source>
</reference>
<proteinExistence type="predicted"/>
<accession>A0A9D1FHD5</accession>
<organism evidence="2 3">
    <name type="scientific">Candidatus Enterousia intestinigallinarum</name>
    <dbReference type="NCBI Taxonomy" id="2840790"/>
    <lineage>
        <taxon>Bacteria</taxon>
        <taxon>Pseudomonadati</taxon>
        <taxon>Pseudomonadota</taxon>
        <taxon>Alphaproteobacteria</taxon>
        <taxon>Candidatus Enterousia</taxon>
    </lineage>
</organism>
<comment type="caution">
    <text evidence="2">The sequence shown here is derived from an EMBL/GenBank/DDBJ whole genome shotgun (WGS) entry which is preliminary data.</text>
</comment>
<sequence length="151" mass="16394">MRDAAVPAIVAVPVAERVTTRRVDWLGDAARAVFVAPAVVPLRAVVVFRDDTFRVVTPRVVPVVALRAFVVPMLAARAVLVLVAVALRAVAVVVVARRGTTLRVVVLSDVFVRASTFIWAPDCDGVVPGFKPVRIVLFIYGYRLLYVFALT</sequence>
<gene>
    <name evidence="2" type="ORF">IAD02_03855</name>
</gene>
<dbReference type="Proteomes" id="UP000886742">
    <property type="component" value="Unassembled WGS sequence"/>
</dbReference>
<dbReference type="EMBL" id="DVJI01000012">
    <property type="protein sequence ID" value="HIS71088.1"/>
    <property type="molecule type" value="Genomic_DNA"/>
</dbReference>
<protein>
    <submittedName>
        <fullName evidence="2">Uncharacterized protein</fullName>
    </submittedName>
</protein>
<feature type="transmembrane region" description="Helical" evidence="1">
    <location>
        <begin position="74"/>
        <end position="95"/>
    </location>
</feature>
<evidence type="ECO:0000313" key="2">
    <source>
        <dbReference type="EMBL" id="HIS71088.1"/>
    </source>
</evidence>